<dbReference type="InterPro" id="IPR004827">
    <property type="entry name" value="bZIP"/>
</dbReference>
<evidence type="ECO:0000256" key="1">
    <source>
        <dbReference type="ARBA" id="ARBA00004123"/>
    </source>
</evidence>
<feature type="region of interest" description="Disordered" evidence="7">
    <location>
        <begin position="464"/>
        <end position="505"/>
    </location>
</feature>
<keyword evidence="4" id="KW-0238">DNA-binding</keyword>
<dbReference type="GO" id="GO:0005634">
    <property type="term" value="C:nucleus"/>
    <property type="evidence" value="ECO:0007669"/>
    <property type="project" value="UniProtKB-SubCell"/>
</dbReference>
<gene>
    <name evidence="10" type="ORF">MTR67_004916</name>
</gene>
<dbReference type="InterPro" id="IPR046347">
    <property type="entry name" value="bZIP_sf"/>
</dbReference>
<dbReference type="Gene3D" id="1.20.5.170">
    <property type="match status" value="1"/>
</dbReference>
<evidence type="ECO:0000256" key="4">
    <source>
        <dbReference type="ARBA" id="ARBA00023125"/>
    </source>
</evidence>
<feature type="domain" description="BZIP" evidence="9">
    <location>
        <begin position="364"/>
        <end position="427"/>
    </location>
</feature>
<dbReference type="Pfam" id="PF07777">
    <property type="entry name" value="MFMR"/>
    <property type="match status" value="1"/>
</dbReference>
<sequence>MGCRSCLEFESKLIYQEIYFFFACYFNPCLVLLPGSGMRPYATWRKSSKGIERVAFLYLIGTTLLSMTTKGNSDCTSNLVRHLIGSLYMGNSEDGKSCKLEKPSSPAPDQSNLHVYPDWAAMQAYYGPRVAVPAYFNSAVAPGHTPHPYMWGPQPMVPPYGAPYAAIYAHGGVYAHPGVPIGSHPPGHVIATSPVVSQAMDGASLSLDASAKSLGNSDRGLMTKLKEFEGLAMSLGNGSTDNVEGGTDNGHSQSGETEGSTDGSDTNGAGVSERSKKRSCETTPDNSGDDKSHSRRCQPSGEVNDDGEKAIVIAAKMTGTVLSPCMTTLEMRNPASAHMKSSPTNGSPLSPALPNETWLQNERELKREKRKQSNRESARRSRLRKQAEAEELLIRVQALTGENLTLRSEINKLMENSEKLKLDNAALMERVKNEELGQTEEVSLGKIDDKRLQPVGTVNLLARVNNSGSSDTTNEEGEVYENNSSGAKLHQLLDTSPRSDAVAAG</sequence>
<keyword evidence="3" id="KW-0805">Transcription regulation</keyword>
<evidence type="ECO:0000256" key="6">
    <source>
        <dbReference type="ARBA" id="ARBA00023242"/>
    </source>
</evidence>
<evidence type="ECO:0000313" key="11">
    <source>
        <dbReference type="Proteomes" id="UP001234989"/>
    </source>
</evidence>
<organism evidence="10 11">
    <name type="scientific">Solanum verrucosum</name>
    <dbReference type="NCBI Taxonomy" id="315347"/>
    <lineage>
        <taxon>Eukaryota</taxon>
        <taxon>Viridiplantae</taxon>
        <taxon>Streptophyta</taxon>
        <taxon>Embryophyta</taxon>
        <taxon>Tracheophyta</taxon>
        <taxon>Spermatophyta</taxon>
        <taxon>Magnoliopsida</taxon>
        <taxon>eudicotyledons</taxon>
        <taxon>Gunneridae</taxon>
        <taxon>Pentapetalae</taxon>
        <taxon>asterids</taxon>
        <taxon>lamiids</taxon>
        <taxon>Solanales</taxon>
        <taxon>Solanaceae</taxon>
        <taxon>Solanoideae</taxon>
        <taxon>Solaneae</taxon>
        <taxon>Solanum</taxon>
    </lineage>
</organism>
<keyword evidence="8" id="KW-0812">Transmembrane</keyword>
<evidence type="ECO:0000256" key="3">
    <source>
        <dbReference type="ARBA" id="ARBA00023015"/>
    </source>
</evidence>
<protein>
    <recommendedName>
        <fullName evidence="9">BZIP domain-containing protein</fullName>
    </recommendedName>
</protein>
<feature type="region of interest" description="Disordered" evidence="7">
    <location>
        <begin position="235"/>
        <end position="305"/>
    </location>
</feature>
<dbReference type="PANTHER" id="PTHR45967:SF1">
    <property type="entry name" value="G-BOX-BINDING FACTOR 3"/>
    <property type="match status" value="1"/>
</dbReference>
<evidence type="ECO:0000313" key="10">
    <source>
        <dbReference type="EMBL" id="WMV11531.1"/>
    </source>
</evidence>
<dbReference type="PANTHER" id="PTHR45967">
    <property type="entry name" value="G-BOX-BINDING FACTOR 3-RELATED"/>
    <property type="match status" value="1"/>
</dbReference>
<name>A0AAF0PZT2_SOLVR</name>
<dbReference type="PROSITE" id="PS50217">
    <property type="entry name" value="BZIP"/>
    <property type="match status" value="1"/>
</dbReference>
<dbReference type="SUPFAM" id="SSF57959">
    <property type="entry name" value="Leucine zipper domain"/>
    <property type="match status" value="1"/>
</dbReference>
<dbReference type="EMBL" id="CP133612">
    <property type="protein sequence ID" value="WMV11531.1"/>
    <property type="molecule type" value="Genomic_DNA"/>
</dbReference>
<dbReference type="AlphaFoldDB" id="A0AAF0PZT2"/>
<dbReference type="InterPro" id="IPR044827">
    <property type="entry name" value="GBF-like"/>
</dbReference>
<proteinExistence type="inferred from homology"/>
<keyword evidence="11" id="KW-1185">Reference proteome</keyword>
<feature type="region of interest" description="Disordered" evidence="7">
    <location>
        <begin position="335"/>
        <end position="385"/>
    </location>
</feature>
<dbReference type="Pfam" id="PF16596">
    <property type="entry name" value="MFMR_assoc"/>
    <property type="match status" value="1"/>
</dbReference>
<reference evidence="10" key="1">
    <citation type="submission" date="2023-08" db="EMBL/GenBank/DDBJ databases">
        <title>A de novo genome assembly of Solanum verrucosum Schlechtendal, a Mexican diploid species geographically isolated from the other diploid A-genome species in potato relatives.</title>
        <authorList>
            <person name="Hosaka K."/>
        </authorList>
    </citation>
    <scope>NUCLEOTIDE SEQUENCE</scope>
    <source>
        <tissue evidence="10">Young leaves</tissue>
    </source>
</reference>
<comment type="subcellular location">
    <subcellularLocation>
        <location evidence="1">Nucleus</location>
    </subcellularLocation>
</comment>
<dbReference type="InterPro" id="IPR045314">
    <property type="entry name" value="bZIP_plant_GBF1"/>
</dbReference>
<feature type="transmembrane region" description="Helical" evidence="8">
    <location>
        <begin position="18"/>
        <end position="38"/>
    </location>
</feature>
<feature type="compositionally biased region" description="Basic and acidic residues" evidence="7">
    <location>
        <begin position="361"/>
        <end position="379"/>
    </location>
</feature>
<evidence type="ECO:0000256" key="5">
    <source>
        <dbReference type="ARBA" id="ARBA00023163"/>
    </source>
</evidence>
<evidence type="ECO:0000256" key="8">
    <source>
        <dbReference type="SAM" id="Phobius"/>
    </source>
</evidence>
<dbReference type="CDD" id="cd14702">
    <property type="entry name" value="bZIP_plant_GBF1"/>
    <property type="match status" value="1"/>
</dbReference>
<keyword evidence="8" id="KW-1133">Transmembrane helix</keyword>
<evidence type="ECO:0000256" key="2">
    <source>
        <dbReference type="ARBA" id="ARBA00007163"/>
    </source>
</evidence>
<dbReference type="InterPro" id="IPR012900">
    <property type="entry name" value="MFMR"/>
</dbReference>
<comment type="similarity">
    <text evidence="2">Belongs to the bZIP family.</text>
</comment>
<dbReference type="Pfam" id="PF00170">
    <property type="entry name" value="bZIP_1"/>
    <property type="match status" value="1"/>
</dbReference>
<dbReference type="GO" id="GO:0000976">
    <property type="term" value="F:transcription cis-regulatory region binding"/>
    <property type="evidence" value="ECO:0007669"/>
    <property type="project" value="UniProtKB-ARBA"/>
</dbReference>
<feature type="compositionally biased region" description="Polar residues" evidence="7">
    <location>
        <begin position="339"/>
        <end position="348"/>
    </location>
</feature>
<evidence type="ECO:0000259" key="9">
    <source>
        <dbReference type="PROSITE" id="PS50217"/>
    </source>
</evidence>
<dbReference type="SMART" id="SM00338">
    <property type="entry name" value="BRLZ"/>
    <property type="match status" value="1"/>
</dbReference>
<evidence type="ECO:0000256" key="7">
    <source>
        <dbReference type="SAM" id="MobiDB-lite"/>
    </source>
</evidence>
<dbReference type="Proteomes" id="UP001234989">
    <property type="component" value="Chromosome 1"/>
</dbReference>
<keyword evidence="5" id="KW-0804">Transcription</keyword>
<keyword evidence="6" id="KW-0539">Nucleus</keyword>
<keyword evidence="8" id="KW-0472">Membrane</keyword>
<accession>A0AAF0PZT2</accession>
<dbReference type="PROSITE" id="PS00036">
    <property type="entry name" value="BZIP_BASIC"/>
    <property type="match status" value="1"/>
</dbReference>
<dbReference type="GO" id="GO:0003700">
    <property type="term" value="F:DNA-binding transcription factor activity"/>
    <property type="evidence" value="ECO:0007669"/>
    <property type="project" value="InterPro"/>
</dbReference>
<feature type="compositionally biased region" description="Polar residues" evidence="7">
    <location>
        <begin position="249"/>
        <end position="269"/>
    </location>
</feature>